<gene>
    <name evidence="1" type="ORF">KDD93_07645</name>
</gene>
<proteinExistence type="predicted"/>
<evidence type="ECO:0000313" key="1">
    <source>
        <dbReference type="EMBL" id="MBR8464436.1"/>
    </source>
</evidence>
<dbReference type="Proteomes" id="UP000682951">
    <property type="component" value="Unassembled WGS sequence"/>
</dbReference>
<keyword evidence="2" id="KW-1185">Reference proteome</keyword>
<dbReference type="RefSeq" id="WP_212142324.1">
    <property type="nucleotide sequence ID" value="NZ_JAGSSW010000008.1"/>
</dbReference>
<name>A0ABS5HJM3_9BACT</name>
<comment type="caution">
    <text evidence="1">The sequence shown here is derived from an EMBL/GenBank/DDBJ whole genome shotgun (WGS) entry which is preliminary data.</text>
</comment>
<reference evidence="1 2" key="1">
    <citation type="submission" date="2021-04" db="EMBL/GenBank/DDBJ databases">
        <title>Molecular and phenotypic characterization and identification of bacterial isolates recovered from the Anatolian ground squirrels (Spermophilus xanthoprymnus) and which have the potential to form a new species in the Campylobacter genus.</title>
        <authorList>
            <person name="Aydin F."/>
            <person name="Abay S."/>
            <person name="Kayman T."/>
            <person name="Karakaya E."/>
            <person name="Mustak H.K."/>
            <person name="Mustak I.B."/>
            <person name="Bilgin N."/>
            <person name="Duzler A."/>
            <person name="Sahin O."/>
            <person name="Guran O."/>
            <person name="Saticioglu I.B."/>
        </authorList>
    </citation>
    <scope>NUCLEOTIDE SEQUENCE [LARGE SCALE GENOMIC DNA]</scope>
    <source>
        <strain evidence="2">faydin-G24</strain>
    </source>
</reference>
<accession>A0ABS5HJM3</accession>
<organism evidence="1 2">
    <name type="scientific">Campylobacter anatolicus</name>
    <dbReference type="NCBI Taxonomy" id="2829105"/>
    <lineage>
        <taxon>Bacteria</taxon>
        <taxon>Pseudomonadati</taxon>
        <taxon>Campylobacterota</taxon>
        <taxon>Epsilonproteobacteria</taxon>
        <taxon>Campylobacterales</taxon>
        <taxon>Campylobacteraceae</taxon>
        <taxon>Campylobacter</taxon>
    </lineage>
</organism>
<sequence>MKISAEYAGITKEIDVKAGEYFNIDFNGHCLVECYFDGKSFTPTRAIDGRGNTYVVNSPDDLQDILTDILADEDPNYTVDVSSELMIKKIKD</sequence>
<protein>
    <submittedName>
        <fullName evidence="1">Uncharacterized protein</fullName>
    </submittedName>
</protein>
<dbReference type="EMBL" id="JAGSSW010000008">
    <property type="protein sequence ID" value="MBR8464436.1"/>
    <property type="molecule type" value="Genomic_DNA"/>
</dbReference>
<evidence type="ECO:0000313" key="2">
    <source>
        <dbReference type="Proteomes" id="UP000682951"/>
    </source>
</evidence>